<gene>
    <name evidence="2" type="ORF">LN473_12985</name>
    <name evidence="1" type="ORF">OR61_09725</name>
</gene>
<comment type="caution">
    <text evidence="1">The sequence shown here is derived from an EMBL/GenBank/DDBJ whole genome shotgun (WGS) entry which is preliminary data.</text>
</comment>
<name>A0AAJ0N486_9XANT</name>
<accession>A0AAJ0N486</accession>
<keyword evidence="4" id="KW-1185">Reference proteome</keyword>
<evidence type="ECO:0000313" key="4">
    <source>
        <dbReference type="Proteomes" id="UP001430544"/>
    </source>
</evidence>
<dbReference type="Proteomes" id="UP000030969">
    <property type="component" value="Unassembled WGS sequence"/>
</dbReference>
<dbReference type="EMBL" id="JSYJ01000049">
    <property type="protein sequence ID" value="KHM95097.1"/>
    <property type="molecule type" value="Genomic_DNA"/>
</dbReference>
<dbReference type="RefSeq" id="WP_039424477.1">
    <property type="nucleotide sequence ID" value="NZ_CP018470.1"/>
</dbReference>
<dbReference type="AlphaFoldDB" id="A0AAJ0N486"/>
<evidence type="ECO:0000313" key="3">
    <source>
        <dbReference type="Proteomes" id="UP000030969"/>
    </source>
</evidence>
<dbReference type="Proteomes" id="UP001430544">
    <property type="component" value="Unassembled WGS sequence"/>
</dbReference>
<evidence type="ECO:0000313" key="1">
    <source>
        <dbReference type="EMBL" id="KHM95097.1"/>
    </source>
</evidence>
<reference evidence="1 3" key="1">
    <citation type="submission" date="2014-11" db="EMBL/GenBank/DDBJ databases">
        <title>Draft Genome Sequences of Xanthomonas vesicatoria Strains from the Balkan Peninsula.</title>
        <authorList>
            <person name="Vancheva T."/>
            <person name="Lefeuvre P."/>
            <person name="Bogatzevska N."/>
            <person name="Moncheva P."/>
            <person name="Koebnik R."/>
        </authorList>
    </citation>
    <scope>NUCLEOTIDE SEQUENCE [LARGE SCALE GENOMIC DNA]</scope>
    <source>
        <strain evidence="1 3">53M</strain>
    </source>
</reference>
<dbReference type="EMBL" id="JAJIUN010000057">
    <property type="protein sequence ID" value="MCC8622886.1"/>
    <property type="molecule type" value="Genomic_DNA"/>
</dbReference>
<sequence length="277" mass="30111">MFDFLKKTPAPLLSVQLNGREFCRIAQDQLPCEVTPRMRVSEHSVLRFVDASGQSQTHALGTLSGWFHFSIRVHPNLGCQADCVISAEEHMEPGAFEAGTVLGVRFQPFFLPGASIQNPALHGKGLFARGLHFSGLVTGSNVMLSCICDRCAASFLVHSYHAGFSNAGYFYSESGKYTLTVDDRIAGSPAALSDPDPAQLAALEAVLPSAPDGSHFRYMHPFRCPHCAAPYIDFAGNPGLRRGEYYGNYHEGTELLRYPPSMPEPMHSSVSSSDATP</sequence>
<reference evidence="2" key="2">
    <citation type="submission" date="2021-11" db="EMBL/GenBank/DDBJ databases">
        <title>Genome resources and taxonomic validation of 89 Xanthomonas strains.</title>
        <authorList>
            <person name="Tambong J.T."/>
        </authorList>
    </citation>
    <scope>NUCLEOTIDE SEQUENCE</scope>
    <source>
        <strain evidence="2">Bv 5-4A</strain>
    </source>
</reference>
<organism evidence="1 3">
    <name type="scientific">Xanthomonas vesicatoria</name>
    <dbReference type="NCBI Taxonomy" id="56460"/>
    <lineage>
        <taxon>Bacteria</taxon>
        <taxon>Pseudomonadati</taxon>
        <taxon>Pseudomonadota</taxon>
        <taxon>Gammaproteobacteria</taxon>
        <taxon>Lysobacterales</taxon>
        <taxon>Lysobacteraceae</taxon>
        <taxon>Xanthomonas</taxon>
    </lineage>
</organism>
<proteinExistence type="predicted"/>
<protein>
    <submittedName>
        <fullName evidence="1">Uncharacterized protein</fullName>
    </submittedName>
</protein>
<evidence type="ECO:0000313" key="2">
    <source>
        <dbReference type="EMBL" id="MCC8622886.1"/>
    </source>
</evidence>